<evidence type="ECO:0000313" key="3">
    <source>
        <dbReference type="Proteomes" id="UP000314294"/>
    </source>
</evidence>
<reference evidence="2 3" key="1">
    <citation type="submission" date="2019-03" db="EMBL/GenBank/DDBJ databases">
        <title>First draft genome of Liparis tanakae, snailfish: a comprehensive survey of snailfish specific genes.</title>
        <authorList>
            <person name="Kim W."/>
            <person name="Song I."/>
            <person name="Jeong J.-H."/>
            <person name="Kim D."/>
            <person name="Kim S."/>
            <person name="Ryu S."/>
            <person name="Song J.Y."/>
            <person name="Lee S.K."/>
        </authorList>
    </citation>
    <scope>NUCLEOTIDE SEQUENCE [LARGE SCALE GENOMIC DNA]</scope>
    <source>
        <tissue evidence="2">Muscle</tissue>
    </source>
</reference>
<protein>
    <submittedName>
        <fullName evidence="2">Uncharacterized protein</fullName>
    </submittedName>
</protein>
<evidence type="ECO:0000313" key="2">
    <source>
        <dbReference type="EMBL" id="TNN32448.1"/>
    </source>
</evidence>
<keyword evidence="3" id="KW-1185">Reference proteome</keyword>
<dbReference type="EMBL" id="SRLO01002695">
    <property type="protein sequence ID" value="TNN32448.1"/>
    <property type="molecule type" value="Genomic_DNA"/>
</dbReference>
<dbReference type="Proteomes" id="UP000314294">
    <property type="component" value="Unassembled WGS sequence"/>
</dbReference>
<feature type="compositionally biased region" description="Acidic residues" evidence="1">
    <location>
        <begin position="77"/>
        <end position="90"/>
    </location>
</feature>
<comment type="caution">
    <text evidence="2">The sequence shown here is derived from an EMBL/GenBank/DDBJ whole genome shotgun (WGS) entry which is preliminary data.</text>
</comment>
<organism evidence="2 3">
    <name type="scientific">Liparis tanakae</name>
    <name type="common">Tanaka's snailfish</name>
    <dbReference type="NCBI Taxonomy" id="230148"/>
    <lineage>
        <taxon>Eukaryota</taxon>
        <taxon>Metazoa</taxon>
        <taxon>Chordata</taxon>
        <taxon>Craniata</taxon>
        <taxon>Vertebrata</taxon>
        <taxon>Euteleostomi</taxon>
        <taxon>Actinopterygii</taxon>
        <taxon>Neopterygii</taxon>
        <taxon>Teleostei</taxon>
        <taxon>Neoteleostei</taxon>
        <taxon>Acanthomorphata</taxon>
        <taxon>Eupercaria</taxon>
        <taxon>Perciformes</taxon>
        <taxon>Cottioidei</taxon>
        <taxon>Cottales</taxon>
        <taxon>Liparidae</taxon>
        <taxon>Liparis</taxon>
    </lineage>
</organism>
<name>A0A4Z2EUG9_9TELE</name>
<evidence type="ECO:0000256" key="1">
    <source>
        <dbReference type="SAM" id="MobiDB-lite"/>
    </source>
</evidence>
<dbReference type="AlphaFoldDB" id="A0A4Z2EUG9"/>
<accession>A0A4Z2EUG9</accession>
<feature type="compositionally biased region" description="Polar residues" evidence="1">
    <location>
        <begin position="34"/>
        <end position="50"/>
    </location>
</feature>
<feature type="region of interest" description="Disordered" evidence="1">
    <location>
        <begin position="24"/>
        <end position="90"/>
    </location>
</feature>
<feature type="compositionally biased region" description="Gly residues" evidence="1">
    <location>
        <begin position="57"/>
        <end position="68"/>
    </location>
</feature>
<gene>
    <name evidence="2" type="ORF">EYF80_057391</name>
</gene>
<sequence>MVAAFPACGARLADRRLISGRRDEVCGLQRGPSGPSQEKSRSIWTPQTSEHLLGDEPAGGNGSVSGGLGDHKSHAEDSEDSGDLEDLWDL</sequence>
<proteinExistence type="predicted"/>